<comment type="caution">
    <text evidence="1">The sequence shown here is derived from an EMBL/GenBank/DDBJ whole genome shotgun (WGS) entry which is preliminary data.</text>
</comment>
<organism evidence="1">
    <name type="scientific">marine sediment metagenome</name>
    <dbReference type="NCBI Taxonomy" id="412755"/>
    <lineage>
        <taxon>unclassified sequences</taxon>
        <taxon>metagenomes</taxon>
        <taxon>ecological metagenomes</taxon>
    </lineage>
</organism>
<protein>
    <submittedName>
        <fullName evidence="1">Uncharacterized protein</fullName>
    </submittedName>
</protein>
<dbReference type="AlphaFoldDB" id="X1CJD8"/>
<accession>X1CJD8</accession>
<evidence type="ECO:0000313" key="1">
    <source>
        <dbReference type="EMBL" id="GAH07812.1"/>
    </source>
</evidence>
<feature type="non-terminal residue" evidence="1">
    <location>
        <position position="1"/>
    </location>
</feature>
<name>X1CJD8_9ZZZZ</name>
<gene>
    <name evidence="1" type="ORF">S01H4_59360</name>
</gene>
<reference evidence="1" key="1">
    <citation type="journal article" date="2014" name="Front. Microbiol.">
        <title>High frequency of phylogenetically diverse reductive dehalogenase-homologous genes in deep subseafloor sedimentary metagenomes.</title>
        <authorList>
            <person name="Kawai M."/>
            <person name="Futagami T."/>
            <person name="Toyoda A."/>
            <person name="Takaki Y."/>
            <person name="Nishi S."/>
            <person name="Hori S."/>
            <person name="Arai W."/>
            <person name="Tsubouchi T."/>
            <person name="Morono Y."/>
            <person name="Uchiyama I."/>
            <person name="Ito T."/>
            <person name="Fujiyama A."/>
            <person name="Inagaki F."/>
            <person name="Takami H."/>
        </authorList>
    </citation>
    <scope>NUCLEOTIDE SEQUENCE</scope>
    <source>
        <strain evidence="1">Expedition CK06-06</strain>
    </source>
</reference>
<dbReference type="EMBL" id="BART01034799">
    <property type="protein sequence ID" value="GAH07812.1"/>
    <property type="molecule type" value="Genomic_DNA"/>
</dbReference>
<proteinExistence type="predicted"/>
<sequence>KETIACLKAHSGIAVFANMDDLVEKVNEFTAEHLEIQCGDTMTISFTPATCAGTAHIITVDGSGADAPGTQMPTLFIGVYFIPDAFGRNVRPVSLRLLPCEVLELAEQRQSIVPEPVRFKIAGIITKYKGKNYLLLQKAIRVYSHQNFDR</sequence>